<proteinExistence type="predicted"/>
<feature type="region of interest" description="Disordered" evidence="1">
    <location>
        <begin position="108"/>
        <end position="132"/>
    </location>
</feature>
<gene>
    <name evidence="2" type="ORF">RRG08_036686</name>
</gene>
<evidence type="ECO:0000256" key="1">
    <source>
        <dbReference type="SAM" id="MobiDB-lite"/>
    </source>
</evidence>
<evidence type="ECO:0000313" key="2">
    <source>
        <dbReference type="EMBL" id="KAK3786581.1"/>
    </source>
</evidence>
<dbReference type="AlphaFoldDB" id="A0AAE1AGC4"/>
<organism evidence="2 3">
    <name type="scientific">Elysia crispata</name>
    <name type="common">lettuce slug</name>
    <dbReference type="NCBI Taxonomy" id="231223"/>
    <lineage>
        <taxon>Eukaryota</taxon>
        <taxon>Metazoa</taxon>
        <taxon>Spiralia</taxon>
        <taxon>Lophotrochozoa</taxon>
        <taxon>Mollusca</taxon>
        <taxon>Gastropoda</taxon>
        <taxon>Heterobranchia</taxon>
        <taxon>Euthyneura</taxon>
        <taxon>Panpulmonata</taxon>
        <taxon>Sacoglossa</taxon>
        <taxon>Placobranchoidea</taxon>
        <taxon>Plakobranchidae</taxon>
        <taxon>Elysia</taxon>
    </lineage>
</organism>
<feature type="compositionally biased region" description="Pro residues" evidence="1">
    <location>
        <begin position="118"/>
        <end position="128"/>
    </location>
</feature>
<evidence type="ECO:0000313" key="3">
    <source>
        <dbReference type="Proteomes" id="UP001283361"/>
    </source>
</evidence>
<protein>
    <submittedName>
        <fullName evidence="2">Uncharacterized protein</fullName>
    </submittedName>
</protein>
<accession>A0AAE1AGC4</accession>
<sequence length="583" mass="66577">MFDNGKNKESIPPTSSLMIKNKKLTLKLPSAERLKEIAFDAKTVPMTPTVEKKNPFAFMNMESFYGTPHNGVNVDEIKQDLGKAPKRPQKKLSCKRRLTFTEVVNSSKTLPPSSLLLPPLPTPTPSPPQGLSDEECMEFFMAMIDDIKAPMKDRLMAITFTAILKAVKTNSNGAVDQLIEVRDNASFVKTVYNLSTTDKNFWIQMKSLTLGSTNGIIMATTPDYAIREELCPAQFSSTRPHWRNFIPSLNQKIGQFGEDWVEHQLDMDRLRWLKPGKICDFTFPIMSATPDYILMSDDHELSGAEGMPIDFPFLIGFEECKSSYIWLLHTTPKWSDDLYTVEDILFDRRCKPSSISASMLRNDAKPSRKPIWPNLTNHLYDTIMASMKKTIKWWSVYMDEDSERCVRLFNPEAKGNQLGIKLFTSNLGKQLLMEGMMIVDYIQGDHILVRLDMPSVMNKNELLQNQQYEDRAERRRFNTVLPGSADAALNRTNFMYNPEIAEALHLNTPSDDEDAIEDQLEVKYSLVAEFYLPVASVKELRDVVIRPAMIEAVADVAEKNFFIQKPDVNLFDRKPRRAINPRN</sequence>
<reference evidence="2" key="1">
    <citation type="journal article" date="2023" name="G3 (Bethesda)">
        <title>A reference genome for the long-term kleptoplast-retaining sea slug Elysia crispata morphotype clarki.</title>
        <authorList>
            <person name="Eastman K.E."/>
            <person name="Pendleton A.L."/>
            <person name="Shaikh M.A."/>
            <person name="Suttiyut T."/>
            <person name="Ogas R."/>
            <person name="Tomko P."/>
            <person name="Gavelis G."/>
            <person name="Widhalm J.R."/>
            <person name="Wisecaver J.H."/>
        </authorList>
    </citation>
    <scope>NUCLEOTIDE SEQUENCE</scope>
    <source>
        <strain evidence="2">ECLA1</strain>
    </source>
</reference>
<comment type="caution">
    <text evidence="2">The sequence shown here is derived from an EMBL/GenBank/DDBJ whole genome shotgun (WGS) entry which is preliminary data.</text>
</comment>
<dbReference type="EMBL" id="JAWDGP010001955">
    <property type="protein sequence ID" value="KAK3786581.1"/>
    <property type="molecule type" value="Genomic_DNA"/>
</dbReference>
<keyword evidence="3" id="KW-1185">Reference proteome</keyword>
<dbReference type="Proteomes" id="UP001283361">
    <property type="component" value="Unassembled WGS sequence"/>
</dbReference>
<name>A0AAE1AGC4_9GAST</name>